<gene>
    <name evidence="4" type="ORF">SAMN05216495_1169</name>
</gene>
<feature type="binding site" evidence="2">
    <location>
        <begin position="252"/>
        <end position="253"/>
    </location>
    <ligand>
        <name>FAD</name>
        <dbReference type="ChEBI" id="CHEBI:57692"/>
    </ligand>
</feature>
<dbReference type="Gene3D" id="3.40.50.1220">
    <property type="entry name" value="TPP-binding domain"/>
    <property type="match status" value="1"/>
</dbReference>
<dbReference type="CDD" id="cd01715">
    <property type="entry name" value="ETF_alpha"/>
    <property type="match status" value="1"/>
</dbReference>
<dbReference type="SMART" id="SM00893">
    <property type="entry name" value="ETF"/>
    <property type="match status" value="1"/>
</dbReference>
<dbReference type="InterPro" id="IPR001308">
    <property type="entry name" value="ETF_a/FixB"/>
</dbReference>
<evidence type="ECO:0000256" key="2">
    <source>
        <dbReference type="PIRSR" id="PIRSR000089-1"/>
    </source>
</evidence>
<comment type="caution">
    <text evidence="4">The sequence shown here is derived from an EMBL/GenBank/DDBJ whole genome shotgun (WGS) entry which is preliminary data.</text>
</comment>
<dbReference type="AlphaFoldDB" id="A0A1H2ZQW1"/>
<accession>A0A1H2ZQW1</accession>
<feature type="binding site" evidence="2">
    <location>
        <begin position="283"/>
        <end position="290"/>
    </location>
    <ligand>
        <name>FAD</name>
        <dbReference type="ChEBI" id="CHEBI:57692"/>
    </ligand>
</feature>
<proteinExistence type="inferred from homology"/>
<dbReference type="GO" id="GO:0050660">
    <property type="term" value="F:flavin adenine dinucleotide binding"/>
    <property type="evidence" value="ECO:0007669"/>
    <property type="project" value="InterPro"/>
</dbReference>
<organism evidence="4 5">
    <name type="scientific">Acidaminococcus fermentans</name>
    <dbReference type="NCBI Taxonomy" id="905"/>
    <lineage>
        <taxon>Bacteria</taxon>
        <taxon>Bacillati</taxon>
        <taxon>Bacillota</taxon>
        <taxon>Negativicutes</taxon>
        <taxon>Acidaminococcales</taxon>
        <taxon>Acidaminococcaceae</taxon>
        <taxon>Acidaminococcus</taxon>
    </lineage>
</organism>
<evidence type="ECO:0000259" key="3">
    <source>
        <dbReference type="SMART" id="SM00893"/>
    </source>
</evidence>
<dbReference type="InterPro" id="IPR014731">
    <property type="entry name" value="ETF_asu_C"/>
</dbReference>
<dbReference type="InterPro" id="IPR014729">
    <property type="entry name" value="Rossmann-like_a/b/a_fold"/>
</dbReference>
<dbReference type="PANTHER" id="PTHR43153">
    <property type="entry name" value="ELECTRON TRANSFER FLAVOPROTEIN ALPHA"/>
    <property type="match status" value="1"/>
</dbReference>
<dbReference type="GeneID" id="78334316"/>
<protein>
    <submittedName>
        <fullName evidence="4">Electron transfer flavoprotein alpha subunit apoprotein</fullName>
    </submittedName>
</protein>
<feature type="binding site" evidence="2">
    <location>
        <begin position="266"/>
        <end position="270"/>
    </location>
    <ligand>
        <name>FAD</name>
        <dbReference type="ChEBI" id="CHEBI:57692"/>
    </ligand>
</feature>
<comment type="cofactor">
    <cofactor evidence="2">
        <name>FAD</name>
        <dbReference type="ChEBI" id="CHEBI:57692"/>
    </cofactor>
    <text evidence="2">Binds 1 FAD per dimer.</text>
</comment>
<feature type="binding site" evidence="2">
    <location>
        <position position="227"/>
    </location>
    <ligand>
        <name>FAD</name>
        <dbReference type="ChEBI" id="CHEBI:57692"/>
    </ligand>
</feature>
<dbReference type="InterPro" id="IPR014730">
    <property type="entry name" value="ETF_a/b_N"/>
</dbReference>
<evidence type="ECO:0000313" key="4">
    <source>
        <dbReference type="EMBL" id="SDX19746.1"/>
    </source>
</evidence>
<feature type="binding site" evidence="2">
    <location>
        <position position="304"/>
    </location>
    <ligand>
        <name>FAD</name>
        <dbReference type="ChEBI" id="CHEBI:57692"/>
    </ligand>
</feature>
<name>A0A1H2ZQW1_ACIFE</name>
<keyword evidence="2" id="KW-0274">FAD</keyword>
<dbReference type="SUPFAM" id="SSF52402">
    <property type="entry name" value="Adenine nucleotide alpha hydrolases-like"/>
    <property type="match status" value="1"/>
</dbReference>
<dbReference type="GO" id="GO:0009055">
    <property type="term" value="F:electron transfer activity"/>
    <property type="evidence" value="ECO:0007669"/>
    <property type="project" value="InterPro"/>
</dbReference>
<dbReference type="SUPFAM" id="SSF52467">
    <property type="entry name" value="DHS-like NAD/FAD-binding domain"/>
    <property type="match status" value="1"/>
</dbReference>
<dbReference type="Pfam" id="PF01012">
    <property type="entry name" value="ETF"/>
    <property type="match status" value="1"/>
</dbReference>
<keyword evidence="2" id="KW-0285">Flavoprotein</keyword>
<dbReference type="OMA" id="GWIPYSH"/>
<dbReference type="GO" id="GO:0033539">
    <property type="term" value="P:fatty acid beta-oxidation using acyl-CoA dehydrogenase"/>
    <property type="evidence" value="ECO:0007669"/>
    <property type="project" value="TreeGrafter"/>
</dbReference>
<dbReference type="InterPro" id="IPR033947">
    <property type="entry name" value="ETF_alpha_N"/>
</dbReference>
<reference evidence="4 5" key="1">
    <citation type="submission" date="2016-10" db="EMBL/GenBank/DDBJ databases">
        <authorList>
            <person name="Varghese N."/>
            <person name="Submissions S."/>
        </authorList>
    </citation>
    <scope>NUCLEOTIDE SEQUENCE [LARGE SCALE GENOMIC DNA]</scope>
    <source>
        <strain evidence="4 5">WCC6</strain>
    </source>
</reference>
<dbReference type="Proteomes" id="UP000182379">
    <property type="component" value="Unassembled WGS sequence"/>
</dbReference>
<dbReference type="PIRSF" id="PIRSF000089">
    <property type="entry name" value="Electra_flavoP_a"/>
    <property type="match status" value="1"/>
</dbReference>
<dbReference type="SMR" id="A0A1H2ZQW1"/>
<sequence>MANTKGLKTGNEKDLWVYVEHYKGEPVHVVYELLGECRKLADKCNQKLAAVLITDDAKDVPSKLIARGADLVYVCQDPAFKYYSTDEYTNAFCEMIDEYQPSSVFIGATNDGRDLGPRIAARVNTGLCADCTILDAEEDGLIEWTRPAAGGNIMATILCKEHRPQMGTVRPKTFKAMEPDASRTGEVINYTLKNHVDDRVTCIRREEVVSEGEMAIDDAPFVCSGGRGMKAKENFSLLYDLAHALGGAVGGSRAAVDEGFIEHPRQVGQSGKTVTPKIYFACGISGSVQHKAGMSKSDTIVCINKDPDAPMFEISKYGIVGDALKILPLLTAKIKAFKES</sequence>
<dbReference type="Pfam" id="PF00766">
    <property type="entry name" value="ETF_alpha"/>
    <property type="match status" value="1"/>
</dbReference>
<dbReference type="RefSeq" id="WP_012937945.1">
    <property type="nucleotide sequence ID" value="NZ_CALAKB010000011.1"/>
</dbReference>
<evidence type="ECO:0000256" key="1">
    <source>
        <dbReference type="ARBA" id="ARBA00005817"/>
    </source>
</evidence>
<evidence type="ECO:0000313" key="5">
    <source>
        <dbReference type="Proteomes" id="UP000182379"/>
    </source>
</evidence>
<dbReference type="InterPro" id="IPR029035">
    <property type="entry name" value="DHS-like_NAD/FAD-binding_dom"/>
</dbReference>
<dbReference type="EMBL" id="FNOP01000016">
    <property type="protein sequence ID" value="SDX19746.1"/>
    <property type="molecule type" value="Genomic_DNA"/>
</dbReference>
<comment type="similarity">
    <text evidence="1">Belongs to the ETF alpha-subunit/FixB family.</text>
</comment>
<feature type="domain" description="Electron transfer flavoprotein alpha/beta-subunit N-terminal" evidence="3">
    <location>
        <begin position="15"/>
        <end position="203"/>
    </location>
</feature>
<dbReference type="Gene3D" id="3.40.50.620">
    <property type="entry name" value="HUPs"/>
    <property type="match status" value="1"/>
</dbReference>
<dbReference type="PANTHER" id="PTHR43153:SF1">
    <property type="entry name" value="ELECTRON TRANSFER FLAVOPROTEIN SUBUNIT ALPHA, MITOCHONDRIAL"/>
    <property type="match status" value="1"/>
</dbReference>